<dbReference type="InterPro" id="IPR001841">
    <property type="entry name" value="Znf_RING"/>
</dbReference>
<evidence type="ECO:0000259" key="18">
    <source>
        <dbReference type="PROSITE" id="PS50089"/>
    </source>
</evidence>
<evidence type="ECO:0000256" key="16">
    <source>
        <dbReference type="SAM" id="MobiDB-lite"/>
    </source>
</evidence>
<evidence type="ECO:0000256" key="3">
    <source>
        <dbReference type="ARBA" id="ARBA00004906"/>
    </source>
</evidence>
<feature type="transmembrane region" description="Helical" evidence="17">
    <location>
        <begin position="39"/>
        <end position="58"/>
    </location>
</feature>
<feature type="compositionally biased region" description="Low complexity" evidence="16">
    <location>
        <begin position="722"/>
        <end position="732"/>
    </location>
</feature>
<dbReference type="Gene3D" id="3.30.40.10">
    <property type="entry name" value="Zinc/RING finger domain, C3HC4 (zinc finger)"/>
    <property type="match status" value="1"/>
</dbReference>
<dbReference type="Pfam" id="PF13639">
    <property type="entry name" value="zf-RING_2"/>
    <property type="match status" value="1"/>
</dbReference>
<feature type="region of interest" description="Disordered" evidence="16">
    <location>
        <begin position="722"/>
        <end position="803"/>
    </location>
</feature>
<name>A0ABR4PXL9_9HELO</name>
<dbReference type="InterPro" id="IPR050731">
    <property type="entry name" value="HRD1_E3_ubiq-ligases"/>
</dbReference>
<evidence type="ECO:0000256" key="10">
    <source>
        <dbReference type="ARBA" id="ARBA00022786"/>
    </source>
</evidence>
<keyword evidence="14 17" id="KW-0472">Membrane</keyword>
<feature type="compositionally biased region" description="Low complexity" evidence="16">
    <location>
        <begin position="472"/>
        <end position="498"/>
    </location>
</feature>
<keyword evidence="7 17" id="KW-0812">Transmembrane</keyword>
<evidence type="ECO:0000256" key="6">
    <source>
        <dbReference type="ARBA" id="ARBA00022679"/>
    </source>
</evidence>
<feature type="region of interest" description="Disordered" evidence="16">
    <location>
        <begin position="550"/>
        <end position="569"/>
    </location>
</feature>
<gene>
    <name evidence="19" type="ORF">PVAG01_01619</name>
</gene>
<feature type="region of interest" description="Disordered" evidence="16">
    <location>
        <begin position="265"/>
        <end position="285"/>
    </location>
</feature>
<evidence type="ECO:0000256" key="7">
    <source>
        <dbReference type="ARBA" id="ARBA00022692"/>
    </source>
</evidence>
<dbReference type="EMBL" id="JBFCZG010000001">
    <property type="protein sequence ID" value="KAL3428110.1"/>
    <property type="molecule type" value="Genomic_DNA"/>
</dbReference>
<keyword evidence="10" id="KW-0833">Ubl conjugation pathway</keyword>
<keyword evidence="11" id="KW-0256">Endoplasmic reticulum</keyword>
<dbReference type="SMART" id="SM00184">
    <property type="entry name" value="RING"/>
    <property type="match status" value="1"/>
</dbReference>
<comment type="similarity">
    <text evidence="4">Belongs to the HRD1 family.</text>
</comment>
<feature type="transmembrane region" description="Helical" evidence="17">
    <location>
        <begin position="134"/>
        <end position="154"/>
    </location>
</feature>
<dbReference type="InterPro" id="IPR058051">
    <property type="entry name" value="Znf_RING_synoviolin"/>
</dbReference>
<feature type="compositionally biased region" description="Polar residues" evidence="16">
    <location>
        <begin position="733"/>
        <end position="752"/>
    </location>
</feature>
<reference evidence="19 20" key="1">
    <citation type="submission" date="2024-06" db="EMBL/GenBank/DDBJ databases">
        <title>Complete genome of Phlyctema vagabunda strain 19-DSS-EL-015.</title>
        <authorList>
            <person name="Fiorenzani C."/>
        </authorList>
    </citation>
    <scope>NUCLEOTIDE SEQUENCE [LARGE SCALE GENOMIC DNA]</scope>
    <source>
        <strain evidence="19 20">19-DSS-EL-015</strain>
    </source>
</reference>
<keyword evidence="6" id="KW-0808">Transferase</keyword>
<dbReference type="Proteomes" id="UP001629113">
    <property type="component" value="Unassembled WGS sequence"/>
</dbReference>
<keyword evidence="8" id="KW-0479">Metal-binding</keyword>
<dbReference type="PANTHER" id="PTHR22763:SF184">
    <property type="entry name" value="E3 UBIQUITIN-PROTEIN LIGASE SYNOVIOLIN"/>
    <property type="match status" value="1"/>
</dbReference>
<organism evidence="19 20">
    <name type="scientific">Phlyctema vagabunda</name>
    <dbReference type="NCBI Taxonomy" id="108571"/>
    <lineage>
        <taxon>Eukaryota</taxon>
        <taxon>Fungi</taxon>
        <taxon>Dikarya</taxon>
        <taxon>Ascomycota</taxon>
        <taxon>Pezizomycotina</taxon>
        <taxon>Leotiomycetes</taxon>
        <taxon>Helotiales</taxon>
        <taxon>Dermateaceae</taxon>
        <taxon>Phlyctema</taxon>
    </lineage>
</organism>
<evidence type="ECO:0000313" key="19">
    <source>
        <dbReference type="EMBL" id="KAL3428110.1"/>
    </source>
</evidence>
<keyword evidence="9 15" id="KW-0863">Zinc-finger</keyword>
<feature type="transmembrane region" description="Helical" evidence="17">
    <location>
        <begin position="64"/>
        <end position="89"/>
    </location>
</feature>
<dbReference type="EC" id="2.3.2.27" evidence="5"/>
<evidence type="ECO:0000256" key="4">
    <source>
        <dbReference type="ARBA" id="ARBA00010089"/>
    </source>
</evidence>
<keyword evidence="12" id="KW-0862">Zinc</keyword>
<proteinExistence type="inferred from homology"/>
<evidence type="ECO:0000256" key="8">
    <source>
        <dbReference type="ARBA" id="ARBA00022723"/>
    </source>
</evidence>
<keyword evidence="20" id="KW-1185">Reference proteome</keyword>
<evidence type="ECO:0000256" key="12">
    <source>
        <dbReference type="ARBA" id="ARBA00022833"/>
    </source>
</evidence>
<feature type="non-terminal residue" evidence="19">
    <location>
        <position position="1"/>
    </location>
</feature>
<evidence type="ECO:0000256" key="9">
    <source>
        <dbReference type="ARBA" id="ARBA00022771"/>
    </source>
</evidence>
<evidence type="ECO:0000256" key="14">
    <source>
        <dbReference type="ARBA" id="ARBA00023136"/>
    </source>
</evidence>
<dbReference type="InterPro" id="IPR057992">
    <property type="entry name" value="TPR_SYVN1_N"/>
</dbReference>
<dbReference type="SUPFAM" id="SSF57850">
    <property type="entry name" value="RING/U-box"/>
    <property type="match status" value="1"/>
</dbReference>
<comment type="subcellular location">
    <subcellularLocation>
        <location evidence="2">Endoplasmic reticulum membrane</location>
        <topology evidence="2">Multi-pass membrane protein</topology>
    </subcellularLocation>
</comment>
<feature type="transmembrane region" description="Helical" evidence="17">
    <location>
        <begin position="174"/>
        <end position="196"/>
    </location>
</feature>
<comment type="catalytic activity">
    <reaction evidence="1">
        <text>S-ubiquitinyl-[E2 ubiquitin-conjugating enzyme]-L-cysteine + [acceptor protein]-L-lysine = [E2 ubiquitin-conjugating enzyme]-L-cysteine + N(6)-ubiquitinyl-[acceptor protein]-L-lysine.</text>
        <dbReference type="EC" id="2.3.2.27"/>
    </reaction>
</comment>
<evidence type="ECO:0000256" key="1">
    <source>
        <dbReference type="ARBA" id="ARBA00000900"/>
    </source>
</evidence>
<feature type="transmembrane region" description="Helical" evidence="17">
    <location>
        <begin position="208"/>
        <end position="227"/>
    </location>
</feature>
<feature type="region of interest" description="Disordered" evidence="16">
    <location>
        <begin position="472"/>
        <end position="500"/>
    </location>
</feature>
<feature type="compositionally biased region" description="Low complexity" evidence="16">
    <location>
        <begin position="550"/>
        <end position="560"/>
    </location>
</feature>
<evidence type="ECO:0000256" key="11">
    <source>
        <dbReference type="ARBA" id="ARBA00022824"/>
    </source>
</evidence>
<evidence type="ECO:0000256" key="5">
    <source>
        <dbReference type="ARBA" id="ARBA00012483"/>
    </source>
</evidence>
<feature type="compositionally biased region" description="Polar residues" evidence="16">
    <location>
        <begin position="773"/>
        <end position="803"/>
    </location>
</feature>
<evidence type="ECO:0000256" key="15">
    <source>
        <dbReference type="PROSITE-ProRule" id="PRU00175"/>
    </source>
</evidence>
<accession>A0ABR4PXL9</accession>
<dbReference type="InterPro" id="IPR013083">
    <property type="entry name" value="Znf_RING/FYVE/PHD"/>
</dbReference>
<protein>
    <recommendedName>
        <fullName evidence="5">RING-type E3 ubiquitin transferase</fullName>
        <ecNumber evidence="5">2.3.2.27</ecNumber>
    </recommendedName>
</protein>
<evidence type="ECO:0000313" key="20">
    <source>
        <dbReference type="Proteomes" id="UP001629113"/>
    </source>
</evidence>
<keyword evidence="13 17" id="KW-1133">Transmembrane helix</keyword>
<evidence type="ECO:0000256" key="2">
    <source>
        <dbReference type="ARBA" id="ARBA00004477"/>
    </source>
</evidence>
<feature type="region of interest" description="Disordered" evidence="16">
    <location>
        <begin position="395"/>
        <end position="420"/>
    </location>
</feature>
<dbReference type="CDD" id="cd16479">
    <property type="entry name" value="RING-H2_synoviolin"/>
    <property type="match status" value="1"/>
</dbReference>
<evidence type="ECO:0000256" key="17">
    <source>
        <dbReference type="SAM" id="Phobius"/>
    </source>
</evidence>
<feature type="compositionally biased region" description="Polar residues" evidence="16">
    <location>
        <begin position="839"/>
        <end position="861"/>
    </location>
</feature>
<dbReference type="PROSITE" id="PS50089">
    <property type="entry name" value="ZF_RING_2"/>
    <property type="match status" value="1"/>
</dbReference>
<comment type="caution">
    <text evidence="19">The sequence shown here is derived from an EMBL/GenBank/DDBJ whole genome shotgun (WGS) entry which is preliminary data.</text>
</comment>
<feature type="compositionally biased region" description="Basic and acidic residues" evidence="16">
    <location>
        <begin position="862"/>
        <end position="873"/>
    </location>
</feature>
<comment type="pathway">
    <text evidence="3">Protein modification; protein ubiquitination.</text>
</comment>
<feature type="region of interest" description="Disordered" evidence="16">
    <location>
        <begin position="819"/>
        <end position="888"/>
    </location>
</feature>
<feature type="domain" description="RING-type" evidence="18">
    <location>
        <begin position="382"/>
        <end position="450"/>
    </location>
</feature>
<dbReference type="Pfam" id="PF25563">
    <property type="entry name" value="TPR_SYVN1_N"/>
    <property type="match status" value="1"/>
</dbReference>
<dbReference type="PANTHER" id="PTHR22763">
    <property type="entry name" value="RING ZINC FINGER PROTEIN"/>
    <property type="match status" value="1"/>
</dbReference>
<sequence length="888" mass="97630">PTYNLLPFSHSLEEEQHGHRHKCIGRAFSQTLPMGEMRLYYYAGVSTALAAGVVISAFHQRANFYSACVYLAQSNLCLMILINLILLIYGTFMYGLQRLCFGPLRPIEVEQLYEKAWFAITETCLAMTIFREEVGAWFLVMFVALLTGKVWGWIGDGRVEVLEQQPPANPRLFHIRLTISLAMSVIYDLWLMSYTINTVIQQARPNMMVMFLFEFAVLGTSSISTAWRYCISLVEARIIKKQTHDRLLERRREVREERAEMIRQRAAAAEGTSEPPSTDGLPSEEDVDEMDIEVPGWDAKGQWVLTLDLLTDFVKLGIYSTFFFILLTFYGLPIHIMRDLFMTARSFVKRLTAFLRYRRATQDMNKRYEDATVEDIAREDTCIICREEMRPWSVTNPQVPPAAPGAVLPPARPTTVNERTRPKKLPCGHILHLGCLKSWLERQQVCPTCRRSVVETPAEAARSAAGNINRAAANGQPQVPGQNQPGAAPPAGNRGNRGMRMLNLGPLRLGFGQANLQDMANGFREGQQAAAGGPRVYGLELGFPRRAQAQAQAQQQANANGNTNAPLPGAGTVHEQIQMLEQQLMQSIRSLQLAQQELQLVNLLQSELARLRLLRGGVPDAVNTQHAAQQPLPQFPMGTRQLANPMHMPPGLPQLPQPPLIQRHGVRPNTSAIPAGSPDLPAGVTIPDGWSLLPLQRLPGDASVPPTRPISVPVTALHIPTGLSGTSSESTSNNIPSINTARSTNPSVSSSIVAEPSLSRPPSELNVLHDAMTSPSNAAQNPVPTSPQSTPLEPTASLPNTTAPLQQASNWNFTAAQDDTVTRTETDSSAIPPPLEQPSAISQDSGEGSSSAVNLQDSNTEAELKERTREKGKAKAAFVEDTVDEEDN</sequence>
<feature type="transmembrane region" description="Helical" evidence="17">
    <location>
        <begin position="316"/>
        <end position="336"/>
    </location>
</feature>
<evidence type="ECO:0000256" key="13">
    <source>
        <dbReference type="ARBA" id="ARBA00022989"/>
    </source>
</evidence>